<reference evidence="6 7" key="1">
    <citation type="journal article" date="2015" name="Genome Announc.">
        <title>Draft Genome Sequences of Marine Isolates of Thalassomonas viridans and Thalassomonas actiniarum.</title>
        <authorList>
            <person name="Olonade I."/>
            <person name="van Zyl L.J."/>
            <person name="Trindade M."/>
        </authorList>
    </citation>
    <scope>NUCLEOTIDE SEQUENCE [LARGE SCALE GENOMIC DNA]</scope>
    <source>
        <strain evidence="6 7">XOM25</strain>
    </source>
</reference>
<proteinExistence type="inferred from homology"/>
<dbReference type="InterPro" id="IPR000847">
    <property type="entry name" value="LysR_HTH_N"/>
</dbReference>
<dbReference type="GO" id="GO:0006351">
    <property type="term" value="P:DNA-templated transcription"/>
    <property type="evidence" value="ECO:0007669"/>
    <property type="project" value="TreeGrafter"/>
</dbReference>
<dbReference type="InterPro" id="IPR036388">
    <property type="entry name" value="WH-like_DNA-bd_sf"/>
</dbReference>
<dbReference type="Proteomes" id="UP000032352">
    <property type="component" value="Chromosome pTvir"/>
</dbReference>
<dbReference type="KEGG" id="tvd:SG34_031010"/>
<dbReference type="EMBL" id="CP059734">
    <property type="protein sequence ID" value="WDE09196.1"/>
    <property type="molecule type" value="Genomic_DNA"/>
</dbReference>
<evidence type="ECO:0000256" key="2">
    <source>
        <dbReference type="ARBA" id="ARBA00023015"/>
    </source>
</evidence>
<keyword evidence="4" id="KW-0804">Transcription</keyword>
<dbReference type="PANTHER" id="PTHR30537:SF21">
    <property type="entry name" value="HTH-TYPE TRANSCRIPTIONAL REGULATOR SINR-RELATED"/>
    <property type="match status" value="1"/>
</dbReference>
<dbReference type="AlphaFoldDB" id="A0AAF0CE39"/>
<evidence type="ECO:0000256" key="4">
    <source>
        <dbReference type="ARBA" id="ARBA00023163"/>
    </source>
</evidence>
<sequence length="305" mass="34407">MLLSDLEIIIKTAELGSITAAATNLDMQVARASAAIKRVEKQLGFELFVRSTRQLRLSAMGERYLPQCIQALEILNNAKQTLVSDQDEISGELHLTAPSDLGRNFIMPWLDELAGQHPQLMLKLILNDHALDFYRDGVDIALRYGSPTDSNLYGFKICDVPRLLCASPSYVSAHQLPEHPRELSVHNGLFYQLHSIVHDTWKFSRDKHLYSAKMTGNRIANDGDLVRRWCIAGKGVALKSAIDISEDLLAQRLIPLMPKYRPTPTELWLICPSKQSINPKVRLLKALITDKCRHILSELKDRGYV</sequence>
<name>A0AAF0CE39_9GAMM</name>
<evidence type="ECO:0000313" key="7">
    <source>
        <dbReference type="Proteomes" id="UP000032352"/>
    </source>
</evidence>
<feature type="domain" description="HTH lysR-type" evidence="5">
    <location>
        <begin position="1"/>
        <end position="58"/>
    </location>
</feature>
<keyword evidence="2" id="KW-0805">Transcription regulation</keyword>
<dbReference type="Gene3D" id="1.10.10.10">
    <property type="entry name" value="Winged helix-like DNA-binding domain superfamily/Winged helix DNA-binding domain"/>
    <property type="match status" value="1"/>
</dbReference>
<dbReference type="Pfam" id="PF00126">
    <property type="entry name" value="HTH_1"/>
    <property type="match status" value="1"/>
</dbReference>
<gene>
    <name evidence="6" type="ORF">SG34_031010</name>
</gene>
<reference evidence="6 7" key="2">
    <citation type="journal article" date="2022" name="Mar. Drugs">
        <title>Bioassay-Guided Fractionation Leads to the Detection of Cholic Acid Generated by the Rare Thalassomonas sp.</title>
        <authorList>
            <person name="Pheiffer F."/>
            <person name="Schneider Y.K."/>
            <person name="Hansen E.H."/>
            <person name="Andersen J.H."/>
            <person name="Isaksson J."/>
            <person name="Busche T."/>
            <person name="R C."/>
            <person name="Kalinowski J."/>
            <person name="Zyl L.V."/>
            <person name="Trindade M."/>
        </authorList>
    </citation>
    <scope>NUCLEOTIDE SEQUENCE [LARGE SCALE GENOMIC DNA]</scope>
    <source>
        <strain evidence="6 7">XOM25</strain>
    </source>
</reference>
<keyword evidence="7" id="KW-1185">Reference proteome</keyword>
<dbReference type="InterPro" id="IPR036390">
    <property type="entry name" value="WH_DNA-bd_sf"/>
</dbReference>
<dbReference type="InterPro" id="IPR058163">
    <property type="entry name" value="LysR-type_TF_proteobact-type"/>
</dbReference>
<comment type="similarity">
    <text evidence="1">Belongs to the LysR transcriptional regulatory family.</text>
</comment>
<evidence type="ECO:0000256" key="3">
    <source>
        <dbReference type="ARBA" id="ARBA00023125"/>
    </source>
</evidence>
<dbReference type="RefSeq" id="WP_044838760.1">
    <property type="nucleotide sequence ID" value="NZ_CP059734.1"/>
</dbReference>
<organism evidence="6 7">
    <name type="scientific">Thalassomonas viridans</name>
    <dbReference type="NCBI Taxonomy" id="137584"/>
    <lineage>
        <taxon>Bacteria</taxon>
        <taxon>Pseudomonadati</taxon>
        <taxon>Pseudomonadota</taxon>
        <taxon>Gammaproteobacteria</taxon>
        <taxon>Alteromonadales</taxon>
        <taxon>Colwelliaceae</taxon>
        <taxon>Thalassomonas</taxon>
    </lineage>
</organism>
<dbReference type="SUPFAM" id="SSF53850">
    <property type="entry name" value="Periplasmic binding protein-like II"/>
    <property type="match status" value="1"/>
</dbReference>
<evidence type="ECO:0000259" key="5">
    <source>
        <dbReference type="PROSITE" id="PS50931"/>
    </source>
</evidence>
<dbReference type="InterPro" id="IPR005119">
    <property type="entry name" value="LysR_subst-bd"/>
</dbReference>
<accession>A0AAF0CE39</accession>
<keyword evidence="3" id="KW-0238">DNA-binding</keyword>
<dbReference type="CDD" id="cd08422">
    <property type="entry name" value="PBP2_CrgA_like"/>
    <property type="match status" value="1"/>
</dbReference>
<evidence type="ECO:0000313" key="6">
    <source>
        <dbReference type="EMBL" id="WDE09196.1"/>
    </source>
</evidence>
<dbReference type="SUPFAM" id="SSF46785">
    <property type="entry name" value="Winged helix' DNA-binding domain"/>
    <property type="match status" value="1"/>
</dbReference>
<dbReference type="PROSITE" id="PS50931">
    <property type="entry name" value="HTH_LYSR"/>
    <property type="match status" value="1"/>
</dbReference>
<dbReference type="PANTHER" id="PTHR30537">
    <property type="entry name" value="HTH-TYPE TRANSCRIPTIONAL REGULATOR"/>
    <property type="match status" value="1"/>
</dbReference>
<dbReference type="GO" id="GO:0043565">
    <property type="term" value="F:sequence-specific DNA binding"/>
    <property type="evidence" value="ECO:0007669"/>
    <property type="project" value="TreeGrafter"/>
</dbReference>
<dbReference type="GO" id="GO:0003700">
    <property type="term" value="F:DNA-binding transcription factor activity"/>
    <property type="evidence" value="ECO:0007669"/>
    <property type="project" value="InterPro"/>
</dbReference>
<protein>
    <submittedName>
        <fullName evidence="6">LysR family transcriptional regulator</fullName>
    </submittedName>
</protein>
<dbReference type="Pfam" id="PF03466">
    <property type="entry name" value="LysR_substrate"/>
    <property type="match status" value="1"/>
</dbReference>
<dbReference type="Gene3D" id="3.40.190.290">
    <property type="match status" value="1"/>
</dbReference>
<evidence type="ECO:0000256" key="1">
    <source>
        <dbReference type="ARBA" id="ARBA00009437"/>
    </source>
</evidence>